<keyword evidence="1" id="KW-0812">Transmembrane</keyword>
<sequence length="151" mass="16985">MTPQDKKYITYGVGGIAAILLLSAIFKKKNDPSNSTYDPTGNGSVTNANNSVFNAKKIADELYNLLRRTGGSSFLNPGQTEEVFSLLRTVSQNQFGQLMTAFGKRAYNKFSANDLFLLWQTPTYYPLDIILKNELSTDDYNDLKQKYPNYL</sequence>
<dbReference type="RefSeq" id="WP_313324084.1">
    <property type="nucleotide sequence ID" value="NZ_CP134878.1"/>
</dbReference>
<accession>A0AA96EV79</accession>
<dbReference type="EMBL" id="CP134878">
    <property type="protein sequence ID" value="WNM19279.1"/>
    <property type="molecule type" value="Genomic_DNA"/>
</dbReference>
<gene>
    <name evidence="3" type="ORF">RN605_08190</name>
    <name evidence="2" type="ORF">RN608_01020</name>
</gene>
<accession>A0AA96J4L8</accession>
<organism evidence="2">
    <name type="scientific">Flavobacterium capsici</name>
    <dbReference type="NCBI Taxonomy" id="3075618"/>
    <lineage>
        <taxon>Bacteria</taxon>
        <taxon>Pseudomonadati</taxon>
        <taxon>Bacteroidota</taxon>
        <taxon>Flavobacteriia</taxon>
        <taxon>Flavobacteriales</taxon>
        <taxon>Flavobacteriaceae</taxon>
        <taxon>Flavobacterium</taxon>
    </lineage>
</organism>
<dbReference type="KEGG" id="fcj:RN605_08190"/>
<dbReference type="Proteomes" id="UP001304515">
    <property type="component" value="Chromosome"/>
</dbReference>
<protein>
    <submittedName>
        <fullName evidence="2">Uncharacterized protein</fullName>
    </submittedName>
</protein>
<keyword evidence="1" id="KW-1133">Transmembrane helix</keyword>
<dbReference type="AlphaFoldDB" id="A0AA96EV79"/>
<reference evidence="2 4" key="1">
    <citation type="submission" date="2023-09" db="EMBL/GenBank/DDBJ databases">
        <title>Flavobacterium sp. a novel bacteria isolate from Pepper rhizosphere.</title>
        <authorList>
            <person name="Peng Y."/>
            <person name="Lee J."/>
        </authorList>
    </citation>
    <scope>NUCLEOTIDE SEQUENCE</scope>
    <source>
        <strain evidence="2">PMR2A8</strain>
        <strain evidence="3 4">PMTSA4</strain>
    </source>
</reference>
<evidence type="ECO:0000313" key="3">
    <source>
        <dbReference type="EMBL" id="WNM20668.1"/>
    </source>
</evidence>
<keyword evidence="1" id="KW-0472">Membrane</keyword>
<keyword evidence="4" id="KW-1185">Reference proteome</keyword>
<dbReference type="EMBL" id="CP134890">
    <property type="protein sequence ID" value="WNM20668.1"/>
    <property type="molecule type" value="Genomic_DNA"/>
</dbReference>
<name>A0AA96EV79_9FLAO</name>
<evidence type="ECO:0000313" key="4">
    <source>
        <dbReference type="Proteomes" id="UP001304515"/>
    </source>
</evidence>
<evidence type="ECO:0000256" key="1">
    <source>
        <dbReference type="SAM" id="Phobius"/>
    </source>
</evidence>
<proteinExistence type="predicted"/>
<evidence type="ECO:0000313" key="2">
    <source>
        <dbReference type="EMBL" id="WNM19279.1"/>
    </source>
</evidence>
<feature type="transmembrane region" description="Helical" evidence="1">
    <location>
        <begin position="9"/>
        <end position="26"/>
    </location>
</feature>